<sequence>MIETFDDIRRRTAATTQTAARIMVTVQALLQDVDGAIDAGQWEVAGHAGRAVVLECCALRGTGRGGEPSWPVGGVAFDPFARLDPAERAEAADLLDRAGRLGDAAGAAAWRDRLAALVDGVTAGNGIAGDLPELRSPAGMFAALRLARDGFDVVAAMHLAPVFPESWTTAVPPAS</sequence>
<dbReference type="EMBL" id="WUTW01000004">
    <property type="protein sequence ID" value="MXQ66261.1"/>
    <property type="molecule type" value="Genomic_DNA"/>
</dbReference>
<proteinExistence type="predicted"/>
<gene>
    <name evidence="1" type="ORF">GQ466_19785</name>
</gene>
<dbReference type="OrthoDB" id="4222026at2"/>
<accession>A0A6I4W9M2</accession>
<organism evidence="1 2">
    <name type="scientific">Actinomadura rayongensis</name>
    <dbReference type="NCBI Taxonomy" id="1429076"/>
    <lineage>
        <taxon>Bacteria</taxon>
        <taxon>Bacillati</taxon>
        <taxon>Actinomycetota</taxon>
        <taxon>Actinomycetes</taxon>
        <taxon>Streptosporangiales</taxon>
        <taxon>Thermomonosporaceae</taxon>
        <taxon>Actinomadura</taxon>
    </lineage>
</organism>
<keyword evidence="2" id="KW-1185">Reference proteome</keyword>
<dbReference type="AlphaFoldDB" id="A0A6I4W9M2"/>
<reference evidence="1 2" key="1">
    <citation type="submission" date="2019-12" db="EMBL/GenBank/DDBJ databases">
        <title>Nocardia macrotermitis sp. nov. and Nocardia aurantia sp. nov., isolated from the gut of the fungus growing-termite Macrotermes natalensis.</title>
        <authorList>
            <person name="Christine B."/>
            <person name="Rene B."/>
        </authorList>
    </citation>
    <scope>NUCLEOTIDE SEQUENCE [LARGE SCALE GENOMIC DNA]</scope>
    <source>
        <strain evidence="1 2">DSM 102126</strain>
    </source>
</reference>
<dbReference type="Proteomes" id="UP000431901">
    <property type="component" value="Unassembled WGS sequence"/>
</dbReference>
<name>A0A6I4W9M2_9ACTN</name>
<evidence type="ECO:0000313" key="2">
    <source>
        <dbReference type="Proteomes" id="UP000431901"/>
    </source>
</evidence>
<protein>
    <submittedName>
        <fullName evidence="1">Uncharacterized protein</fullName>
    </submittedName>
</protein>
<evidence type="ECO:0000313" key="1">
    <source>
        <dbReference type="EMBL" id="MXQ66261.1"/>
    </source>
</evidence>
<dbReference type="RefSeq" id="WP_161104472.1">
    <property type="nucleotide sequence ID" value="NZ_JBHLYI010000007.1"/>
</dbReference>
<comment type="caution">
    <text evidence="1">The sequence shown here is derived from an EMBL/GenBank/DDBJ whole genome shotgun (WGS) entry which is preliminary data.</text>
</comment>